<name>A0ABS1HGJ1_9BACT</name>
<comment type="caution">
    <text evidence="2">The sequence shown here is derived from an EMBL/GenBank/DDBJ whole genome shotgun (WGS) entry which is preliminary data.</text>
</comment>
<accession>A0ABS1HGJ1</accession>
<organism evidence="2 3">
    <name type="scientific">Carboxylicivirga marina</name>
    <dbReference type="NCBI Taxonomy" id="2800988"/>
    <lineage>
        <taxon>Bacteria</taxon>
        <taxon>Pseudomonadati</taxon>
        <taxon>Bacteroidota</taxon>
        <taxon>Bacteroidia</taxon>
        <taxon>Marinilabiliales</taxon>
        <taxon>Marinilabiliaceae</taxon>
        <taxon>Carboxylicivirga</taxon>
    </lineage>
</organism>
<reference evidence="2 3" key="1">
    <citation type="submission" date="2021-01" db="EMBL/GenBank/DDBJ databases">
        <title>Carboxyliciviraga sp.nov., isolated from coastal sediments.</title>
        <authorList>
            <person name="Lu D."/>
            <person name="Zhang T."/>
        </authorList>
    </citation>
    <scope>NUCLEOTIDE SEQUENCE [LARGE SCALE GENOMIC DNA]</scope>
    <source>
        <strain evidence="2 3">N1Y132</strain>
    </source>
</reference>
<protein>
    <submittedName>
        <fullName evidence="2">Organic solvent tolerance protein OstA</fullName>
    </submittedName>
</protein>
<dbReference type="RefSeq" id="WP_200463650.1">
    <property type="nucleotide sequence ID" value="NZ_JAENRR010000006.1"/>
</dbReference>
<dbReference type="Pfam" id="PF13100">
    <property type="entry name" value="OstA_2"/>
    <property type="match status" value="1"/>
</dbReference>
<gene>
    <name evidence="2" type="ORF">JIV24_03630</name>
</gene>
<evidence type="ECO:0000313" key="2">
    <source>
        <dbReference type="EMBL" id="MBK3516418.1"/>
    </source>
</evidence>
<dbReference type="InterPro" id="IPR005653">
    <property type="entry name" value="OstA-like_N"/>
</dbReference>
<evidence type="ECO:0000313" key="3">
    <source>
        <dbReference type="Proteomes" id="UP000605676"/>
    </source>
</evidence>
<dbReference type="Gene3D" id="2.60.450.10">
    <property type="entry name" value="Lipopolysaccharide (LPS) transport protein A like domain"/>
    <property type="match status" value="3"/>
</dbReference>
<feature type="domain" description="Organic solvent tolerance-like N-terminal" evidence="1">
    <location>
        <begin position="27"/>
        <end position="185"/>
    </location>
</feature>
<keyword evidence="3" id="KW-1185">Reference proteome</keyword>
<dbReference type="EMBL" id="JAENRR010000006">
    <property type="protein sequence ID" value="MBK3516418.1"/>
    <property type="molecule type" value="Genomic_DNA"/>
</dbReference>
<proteinExistence type="predicted"/>
<evidence type="ECO:0000259" key="1">
    <source>
        <dbReference type="Pfam" id="PF13100"/>
    </source>
</evidence>
<sequence>MQIRISSLIILFFIIGAPSILLAQKKGRVQIEHANSFNQRSNLGPNIKLLKGSVRLRHQNTLMYCDSAYIHELKGKKYIEAFNHIHIIQNDSIHLYGDYLTYDSSDGIAKVRENVKIVKQDITVHTEFLDYDRVRNFGYYYNGGEVLSGQNTLISDWGYYYPDLSEVHFKDSVVVHNPKYTIFSDTLKYHTVTEVASILGPTFINSDNNLIYSENGIYDTMNDKARLYKGETQSYVQGTENLLKGDTIYYDRQKGLGEAFNNFELHDTTNNMIIAGNYGYYNEISKYALATKRAQLLQIYQKDTLFLHADTLQAIPLVEEQSRLVKAYYNVKFFRTDMQGRCDSMVYDMRDSTNTFYKTPIIWAQENQMTAQTIKLFSRNNTLYKAELTNNAFIIAPEDSLSYNQIKGRNMVGHIRNNEIYRIDVDGNGQTIYYPKDKEMVIGVNRAESSSLSLFLSNRKITGIKLKTDPNGNLNPPYILPNDDVRLQGFIWLESIRPKSRLDIFKHVPLPKMEEMANDYDDYQFEDSENL</sequence>
<dbReference type="Proteomes" id="UP000605676">
    <property type="component" value="Unassembled WGS sequence"/>
</dbReference>